<evidence type="ECO:0000313" key="2">
    <source>
        <dbReference type="EMBL" id="AUX92177.1"/>
    </source>
</evidence>
<dbReference type="RefSeq" id="WP_104956077.1">
    <property type="nucleotide sequence ID" value="NZ_CP026377.1"/>
</dbReference>
<dbReference type="Proteomes" id="UP000238365">
    <property type="component" value="Chromosome"/>
</dbReference>
<evidence type="ECO:0000313" key="3">
    <source>
        <dbReference type="Proteomes" id="UP000238365"/>
    </source>
</evidence>
<sequence>MTLRAAIVLITGGLPFFASAHHFVEGERVPPVGVADRGELQLQQDALRYQAWNSARLSGKVGVVLHMAGRLSAKDQNAALIDAVGKAGFPVSQFAVTTIVNTDDAIPGSALFVRRSLEESKRETPAAQFVVDDRGAVRRAWQLQAGGSAIVVLDKSGRVRFAKDGALTAAEVEQVMTLLRQLLTPAGIVKAR</sequence>
<feature type="signal peptide" evidence="1">
    <location>
        <begin position="1"/>
        <end position="20"/>
    </location>
</feature>
<evidence type="ECO:0000256" key="1">
    <source>
        <dbReference type="SAM" id="SignalP"/>
    </source>
</evidence>
<feature type="chain" id="PRO_5012846323" evidence="1">
    <location>
        <begin position="21"/>
        <end position="192"/>
    </location>
</feature>
<proteinExistence type="predicted"/>
<gene>
    <name evidence="2" type="ORF">C2E15_03065</name>
</gene>
<dbReference type="OrthoDB" id="5689995at2"/>
<dbReference type="Pfam" id="PF09695">
    <property type="entry name" value="YtfJ_HI0045"/>
    <property type="match status" value="1"/>
</dbReference>
<dbReference type="InterPro" id="IPR006513">
    <property type="entry name" value="YtfJ_HI0045"/>
</dbReference>
<dbReference type="AlphaFoldDB" id="A0A1X1E1R0"/>
<dbReference type="EMBL" id="CP026377">
    <property type="protein sequence ID" value="AUX92177.1"/>
    <property type="molecule type" value="Genomic_DNA"/>
</dbReference>
<reference evidence="2 3" key="1">
    <citation type="submission" date="2018-01" db="EMBL/GenBank/DDBJ databases">
        <title>Complete and assembled Genome of Pantoea gaviniae DSM22758T.</title>
        <authorList>
            <person name="Stevens M.J.A."/>
            <person name="Zurfluh K."/>
            <person name="Stephan R."/>
        </authorList>
    </citation>
    <scope>NUCLEOTIDE SEQUENCE [LARGE SCALE GENOMIC DNA]</scope>
    <source>
        <strain evidence="2 3">DSM 22758</strain>
    </source>
</reference>
<dbReference type="NCBIfam" id="TIGR01626">
    <property type="entry name" value="ytfJ_HI0045"/>
    <property type="match status" value="1"/>
</dbReference>
<protein>
    <submittedName>
        <fullName evidence="2">YtfJ family protein</fullName>
    </submittedName>
</protein>
<name>A0A1X1E1R0_9GAMM</name>
<organism evidence="2 3">
    <name type="scientific">Mixta gaviniae</name>
    <dbReference type="NCBI Taxonomy" id="665914"/>
    <lineage>
        <taxon>Bacteria</taxon>
        <taxon>Pseudomonadati</taxon>
        <taxon>Pseudomonadota</taxon>
        <taxon>Gammaproteobacteria</taxon>
        <taxon>Enterobacterales</taxon>
        <taxon>Erwiniaceae</taxon>
        <taxon>Mixta</taxon>
    </lineage>
</organism>
<keyword evidence="3" id="KW-1185">Reference proteome</keyword>
<dbReference type="KEGG" id="pgz:C2E15_03065"/>
<keyword evidence="1" id="KW-0732">Signal</keyword>
<accession>A0A1X1E1R0</accession>